<dbReference type="RefSeq" id="XP_006268634.1">
    <property type="nucleotide sequence ID" value="XM_006268572.4"/>
</dbReference>
<dbReference type="KEGG" id="amj:102574755"/>
<dbReference type="GO" id="GO:0050852">
    <property type="term" value="P:T cell receptor signaling pathway"/>
    <property type="evidence" value="ECO:0007669"/>
    <property type="project" value="TreeGrafter"/>
</dbReference>
<dbReference type="STRING" id="8496.A0A151NR31"/>
<feature type="chain" id="PRO_5007586293" evidence="7">
    <location>
        <begin position="22"/>
        <end position="307"/>
    </location>
</feature>
<feature type="domain" description="Ig-like" evidence="8">
    <location>
        <begin position="146"/>
        <end position="232"/>
    </location>
</feature>
<dbReference type="InterPro" id="IPR050504">
    <property type="entry name" value="IgSF_BTN/MOG"/>
</dbReference>
<feature type="transmembrane region" description="Helical" evidence="6">
    <location>
        <begin position="260"/>
        <end position="281"/>
    </location>
</feature>
<dbReference type="Pfam" id="PF22705">
    <property type="entry name" value="C2-set_3"/>
    <property type="match status" value="1"/>
</dbReference>
<dbReference type="SUPFAM" id="SSF48726">
    <property type="entry name" value="Immunoglobulin"/>
    <property type="match status" value="2"/>
</dbReference>
<keyword evidence="10" id="KW-1185">Reference proteome</keyword>
<organism evidence="9 10">
    <name type="scientific">Alligator mississippiensis</name>
    <name type="common">American alligator</name>
    <dbReference type="NCBI Taxonomy" id="8496"/>
    <lineage>
        <taxon>Eukaryota</taxon>
        <taxon>Metazoa</taxon>
        <taxon>Chordata</taxon>
        <taxon>Craniata</taxon>
        <taxon>Vertebrata</taxon>
        <taxon>Euteleostomi</taxon>
        <taxon>Archelosauria</taxon>
        <taxon>Archosauria</taxon>
        <taxon>Crocodylia</taxon>
        <taxon>Alligatoridae</taxon>
        <taxon>Alligatorinae</taxon>
        <taxon>Alligator</taxon>
    </lineage>
</organism>
<name>A0A151NR31_ALLMI</name>
<dbReference type="eggNOG" id="ENOG502SQ2A">
    <property type="taxonomic scope" value="Eukaryota"/>
</dbReference>
<keyword evidence="5" id="KW-0393">Immunoglobulin domain</keyword>
<protein>
    <submittedName>
        <fullName evidence="9">ICOS ligand</fullName>
    </submittedName>
</protein>
<keyword evidence="2 6" id="KW-0812">Transmembrane</keyword>
<dbReference type="InterPro" id="IPR013783">
    <property type="entry name" value="Ig-like_fold"/>
</dbReference>
<keyword evidence="4 6" id="KW-0472">Membrane</keyword>
<keyword evidence="3 6" id="KW-1133">Transmembrane helix</keyword>
<dbReference type="Gene3D" id="2.60.40.10">
    <property type="entry name" value="Immunoglobulins"/>
    <property type="match status" value="2"/>
</dbReference>
<proteinExistence type="predicted"/>
<gene>
    <name evidence="9" type="primary">ICOSLG</name>
    <name evidence="9" type="ORF">Y1Q_0000102</name>
</gene>
<dbReference type="GO" id="GO:0001817">
    <property type="term" value="P:regulation of cytokine production"/>
    <property type="evidence" value="ECO:0007669"/>
    <property type="project" value="TreeGrafter"/>
</dbReference>
<dbReference type="CTD" id="23308"/>
<dbReference type="Proteomes" id="UP000050525">
    <property type="component" value="Unassembled WGS sequence"/>
</dbReference>
<dbReference type="InterPro" id="IPR053896">
    <property type="entry name" value="BTN3A2-like_Ig-C"/>
</dbReference>
<sequence>MARASSGVLLLFLYVLRTVIAVEENEVTSIVGNTAELHCIYSKENIDLSQLRIYWQIADDLKTCPVVHALILGEDNQSDQCNNFKDRTRLLKDKLEDGDFSLLLLNITPRDEHTYRCIVQKKMDKVFKVDYDTAVVLRVAANYSQPVLHGPTESRPNIEEEITFTCKSSGGYPEPKVYWTNEDNISLPEPNMTVIQDPDGTYSVFSTLKIKSTSKMKIGCSIENRVLQQNLTTPNFEKINQNQKEINEPDPSPNKPDAKVISIVIIGTLIAALVGLTCLLWKRKSWRQASYTDVQQNEEGTQRDAPV</sequence>
<keyword evidence="7" id="KW-0732">Signal</keyword>
<evidence type="ECO:0000313" key="10">
    <source>
        <dbReference type="Proteomes" id="UP000050525"/>
    </source>
</evidence>
<dbReference type="GO" id="GO:0009897">
    <property type="term" value="C:external side of plasma membrane"/>
    <property type="evidence" value="ECO:0007669"/>
    <property type="project" value="TreeGrafter"/>
</dbReference>
<feature type="signal peptide" evidence="7">
    <location>
        <begin position="1"/>
        <end position="21"/>
    </location>
</feature>
<reference evidence="9 10" key="1">
    <citation type="journal article" date="2012" name="Genome Biol.">
        <title>Sequencing three crocodilian genomes to illuminate the evolution of archosaurs and amniotes.</title>
        <authorList>
            <person name="St John J.A."/>
            <person name="Braun E.L."/>
            <person name="Isberg S.R."/>
            <person name="Miles L.G."/>
            <person name="Chong A.Y."/>
            <person name="Gongora J."/>
            <person name="Dalzell P."/>
            <person name="Moran C."/>
            <person name="Bed'hom B."/>
            <person name="Abzhanov A."/>
            <person name="Burgess S.C."/>
            <person name="Cooksey A.M."/>
            <person name="Castoe T.A."/>
            <person name="Crawford N.G."/>
            <person name="Densmore L.D."/>
            <person name="Drew J.C."/>
            <person name="Edwards S.V."/>
            <person name="Faircloth B.C."/>
            <person name="Fujita M.K."/>
            <person name="Greenwold M.J."/>
            <person name="Hoffmann F.G."/>
            <person name="Howard J.M."/>
            <person name="Iguchi T."/>
            <person name="Janes D.E."/>
            <person name="Khan S.Y."/>
            <person name="Kohno S."/>
            <person name="de Koning A.J."/>
            <person name="Lance S.L."/>
            <person name="McCarthy F.M."/>
            <person name="McCormack J.E."/>
            <person name="Merchant M.E."/>
            <person name="Peterson D.G."/>
            <person name="Pollock D.D."/>
            <person name="Pourmand N."/>
            <person name="Raney B.J."/>
            <person name="Roessler K.A."/>
            <person name="Sanford J.R."/>
            <person name="Sawyer R.H."/>
            <person name="Schmidt C.J."/>
            <person name="Triplett E.W."/>
            <person name="Tuberville T.D."/>
            <person name="Venegas-Anaya M."/>
            <person name="Howard J.T."/>
            <person name="Jarvis E.D."/>
            <person name="Guillette L.J.Jr."/>
            <person name="Glenn T.C."/>
            <person name="Green R.E."/>
            <person name="Ray D.A."/>
        </authorList>
    </citation>
    <scope>NUCLEOTIDE SEQUENCE [LARGE SCALE GENOMIC DNA]</scope>
    <source>
        <strain evidence="9">KSC_2009_1</strain>
    </source>
</reference>
<dbReference type="OrthoDB" id="10055806at2759"/>
<evidence type="ECO:0000313" key="9">
    <source>
        <dbReference type="EMBL" id="KYO39089.1"/>
    </source>
</evidence>
<evidence type="ECO:0000256" key="7">
    <source>
        <dbReference type="SAM" id="SignalP"/>
    </source>
</evidence>
<dbReference type="EMBL" id="AKHW03002379">
    <property type="protein sequence ID" value="KYO39089.1"/>
    <property type="molecule type" value="Genomic_DNA"/>
</dbReference>
<dbReference type="Pfam" id="PF07686">
    <property type="entry name" value="V-set"/>
    <property type="match status" value="1"/>
</dbReference>
<dbReference type="AlphaFoldDB" id="A0A151NR31"/>
<dbReference type="PANTHER" id="PTHR24100:SF151">
    <property type="entry name" value="ICOS LIGAND"/>
    <property type="match status" value="1"/>
</dbReference>
<evidence type="ECO:0000256" key="6">
    <source>
        <dbReference type="SAM" id="Phobius"/>
    </source>
</evidence>
<dbReference type="PhylomeDB" id="A0A151NR31"/>
<evidence type="ECO:0000256" key="1">
    <source>
        <dbReference type="ARBA" id="ARBA00004370"/>
    </source>
</evidence>
<dbReference type="InterPro" id="IPR036179">
    <property type="entry name" value="Ig-like_dom_sf"/>
</dbReference>
<dbReference type="SMART" id="SM00409">
    <property type="entry name" value="IG"/>
    <property type="match status" value="1"/>
</dbReference>
<evidence type="ECO:0000259" key="8">
    <source>
        <dbReference type="PROSITE" id="PS50835"/>
    </source>
</evidence>
<accession>A0A151NR31</accession>
<dbReference type="GO" id="GO:0005102">
    <property type="term" value="F:signaling receptor binding"/>
    <property type="evidence" value="ECO:0007669"/>
    <property type="project" value="TreeGrafter"/>
</dbReference>
<dbReference type="FunFam" id="2.60.40.10:FF:000088">
    <property type="entry name" value="Butyrophilin subfamily 1 member A1"/>
    <property type="match status" value="1"/>
</dbReference>
<dbReference type="InterPro" id="IPR007110">
    <property type="entry name" value="Ig-like_dom"/>
</dbReference>
<evidence type="ECO:0000256" key="5">
    <source>
        <dbReference type="ARBA" id="ARBA00023319"/>
    </source>
</evidence>
<dbReference type="InterPro" id="IPR013106">
    <property type="entry name" value="Ig_V-set"/>
</dbReference>
<dbReference type="InterPro" id="IPR003599">
    <property type="entry name" value="Ig_sub"/>
</dbReference>
<dbReference type="PROSITE" id="PS50835">
    <property type="entry name" value="IG_LIKE"/>
    <property type="match status" value="2"/>
</dbReference>
<evidence type="ECO:0000256" key="2">
    <source>
        <dbReference type="ARBA" id="ARBA00022692"/>
    </source>
</evidence>
<dbReference type="PANTHER" id="PTHR24100">
    <property type="entry name" value="BUTYROPHILIN"/>
    <property type="match status" value="1"/>
</dbReference>
<feature type="domain" description="Ig-like" evidence="8">
    <location>
        <begin position="17"/>
        <end position="128"/>
    </location>
</feature>
<evidence type="ECO:0000256" key="3">
    <source>
        <dbReference type="ARBA" id="ARBA00022989"/>
    </source>
</evidence>
<dbReference type="GeneID" id="102574755"/>
<comment type="subcellular location">
    <subcellularLocation>
        <location evidence="1">Membrane</location>
    </subcellularLocation>
</comment>
<comment type="caution">
    <text evidence="9">The sequence shown here is derived from an EMBL/GenBank/DDBJ whole genome shotgun (WGS) entry which is preliminary data.</text>
</comment>
<evidence type="ECO:0000256" key="4">
    <source>
        <dbReference type="ARBA" id="ARBA00023136"/>
    </source>
</evidence>